<sequence length="305" mass="33691">MDFGNETVLKATGITKKYGAAKALDKVSIEIKRGMIYGLIGENGAGKSTFMRTIMGLISIDEGSIELFGTTDLQAARRRMGQSIETPALYPELTARDNLRIQAANGGVSDREIEDLLKMMRLENTGKKKAKNFSLGMRQRLAIANALITNPEFLILDEPTNGMDPAGMAEMREIIQRLVKERGITVLLSSHLLDELSQIATHYGILHEGHLIKELSKEELAQESRQFIKIDTSATEQAVTVLDSLGYRDYFVQSSRVIQLFEGIDQVAAINQALVEAKVPVDGIHLVGQKLEDYFLQLTGGKTHV</sequence>
<gene>
    <name evidence="6" type="ORF">A5810_001843</name>
</gene>
<dbReference type="InterPro" id="IPR003439">
    <property type="entry name" value="ABC_transporter-like_ATP-bd"/>
</dbReference>
<comment type="caution">
    <text evidence="6">The sequence shown here is derived from an EMBL/GenBank/DDBJ whole genome shotgun (WGS) entry which is preliminary data.</text>
</comment>
<protein>
    <submittedName>
        <fullName evidence="6">Bacitracin transport ATP-binding protein BcrA</fullName>
    </submittedName>
</protein>
<proteinExistence type="inferred from homology"/>
<dbReference type="SUPFAM" id="SSF52540">
    <property type="entry name" value="P-loop containing nucleoside triphosphate hydrolases"/>
    <property type="match status" value="1"/>
</dbReference>
<dbReference type="InterPro" id="IPR003593">
    <property type="entry name" value="AAA+_ATPase"/>
</dbReference>
<keyword evidence="3" id="KW-0547">Nucleotide-binding</keyword>
<dbReference type="GO" id="GO:0016887">
    <property type="term" value="F:ATP hydrolysis activity"/>
    <property type="evidence" value="ECO:0007669"/>
    <property type="project" value="InterPro"/>
</dbReference>
<dbReference type="SMART" id="SM00382">
    <property type="entry name" value="AAA"/>
    <property type="match status" value="1"/>
</dbReference>
<dbReference type="Pfam" id="PF00005">
    <property type="entry name" value="ABC_tran"/>
    <property type="match status" value="1"/>
</dbReference>
<dbReference type="Gene3D" id="3.40.50.300">
    <property type="entry name" value="P-loop containing nucleotide triphosphate hydrolases"/>
    <property type="match status" value="1"/>
</dbReference>
<keyword evidence="2" id="KW-0813">Transport</keyword>
<dbReference type="PANTHER" id="PTHR43335:SF8">
    <property type="entry name" value="ABC TRANSPORTER, ATP-BINDING PROTEIN"/>
    <property type="match status" value="1"/>
</dbReference>
<evidence type="ECO:0000313" key="6">
    <source>
        <dbReference type="EMBL" id="OTN93964.1"/>
    </source>
</evidence>
<comment type="similarity">
    <text evidence="1">Belongs to the ABC transporter superfamily.</text>
</comment>
<dbReference type="GO" id="GO:0005524">
    <property type="term" value="F:ATP binding"/>
    <property type="evidence" value="ECO:0007669"/>
    <property type="project" value="UniProtKB-KW"/>
</dbReference>
<dbReference type="AlphaFoldDB" id="A0A242BEP4"/>
<evidence type="ECO:0000259" key="5">
    <source>
        <dbReference type="PROSITE" id="PS50893"/>
    </source>
</evidence>
<evidence type="ECO:0000256" key="4">
    <source>
        <dbReference type="ARBA" id="ARBA00022840"/>
    </source>
</evidence>
<reference evidence="6 7" key="1">
    <citation type="submission" date="2017-05" db="EMBL/GenBank/DDBJ databases">
        <title>The Genome Sequence of Enterococcus faecium 7H8_DIV0219.</title>
        <authorList>
            <consortium name="The Broad Institute Genomics Platform"/>
            <consortium name="The Broad Institute Genomic Center for Infectious Diseases"/>
            <person name="Earl A."/>
            <person name="Manson A."/>
            <person name="Schwartman J."/>
            <person name="Gilmore M."/>
            <person name="Abouelleil A."/>
            <person name="Cao P."/>
            <person name="Chapman S."/>
            <person name="Cusick C."/>
            <person name="Shea T."/>
            <person name="Young S."/>
            <person name="Neafsey D."/>
            <person name="Nusbaum C."/>
            <person name="Birren B."/>
        </authorList>
    </citation>
    <scope>NUCLEOTIDE SEQUENCE [LARGE SCALE GENOMIC DNA]</scope>
    <source>
        <strain evidence="6 7">7H8_DIV0219</strain>
    </source>
</reference>
<evidence type="ECO:0000313" key="7">
    <source>
        <dbReference type="Proteomes" id="UP000194885"/>
    </source>
</evidence>
<feature type="domain" description="ABC transporter" evidence="5">
    <location>
        <begin position="9"/>
        <end position="233"/>
    </location>
</feature>
<name>A0A242BEP4_ENTFC</name>
<organism evidence="6 7">
    <name type="scientific">Enterococcus faecium</name>
    <name type="common">Streptococcus faecium</name>
    <dbReference type="NCBI Taxonomy" id="1352"/>
    <lineage>
        <taxon>Bacteria</taxon>
        <taxon>Bacillati</taxon>
        <taxon>Bacillota</taxon>
        <taxon>Bacilli</taxon>
        <taxon>Lactobacillales</taxon>
        <taxon>Enterococcaceae</taxon>
        <taxon>Enterococcus</taxon>
    </lineage>
</organism>
<dbReference type="Proteomes" id="UP000194885">
    <property type="component" value="Unassembled WGS sequence"/>
</dbReference>
<dbReference type="InterPro" id="IPR017871">
    <property type="entry name" value="ABC_transporter-like_CS"/>
</dbReference>
<evidence type="ECO:0000256" key="1">
    <source>
        <dbReference type="ARBA" id="ARBA00005417"/>
    </source>
</evidence>
<dbReference type="PROSITE" id="PS00211">
    <property type="entry name" value="ABC_TRANSPORTER_1"/>
    <property type="match status" value="1"/>
</dbReference>
<dbReference type="InterPro" id="IPR027417">
    <property type="entry name" value="P-loop_NTPase"/>
</dbReference>
<dbReference type="PROSITE" id="PS50893">
    <property type="entry name" value="ABC_TRANSPORTER_2"/>
    <property type="match status" value="1"/>
</dbReference>
<evidence type="ECO:0000256" key="3">
    <source>
        <dbReference type="ARBA" id="ARBA00022741"/>
    </source>
</evidence>
<keyword evidence="4 6" id="KW-0067">ATP-binding</keyword>
<dbReference type="PANTHER" id="PTHR43335">
    <property type="entry name" value="ABC TRANSPORTER, ATP-BINDING PROTEIN"/>
    <property type="match status" value="1"/>
</dbReference>
<accession>A0A242BEP4</accession>
<evidence type="ECO:0000256" key="2">
    <source>
        <dbReference type="ARBA" id="ARBA00022448"/>
    </source>
</evidence>
<dbReference type="EMBL" id="NGKW01000003">
    <property type="protein sequence ID" value="OTN93964.1"/>
    <property type="molecule type" value="Genomic_DNA"/>
</dbReference>
<dbReference type="RefSeq" id="WP_002315832.1">
    <property type="nucleotide sequence ID" value="NZ_CAMRRJ010000004.1"/>
</dbReference>